<dbReference type="Pfam" id="PF01310">
    <property type="entry name" value="Adeno_PVIII"/>
    <property type="match status" value="2"/>
</dbReference>
<dbReference type="EMBL" id="MW508338">
    <property type="protein sequence ID" value="UVZ42961.1"/>
    <property type="molecule type" value="Genomic_DNA"/>
</dbReference>
<dbReference type="GO" id="GO:0019028">
    <property type="term" value="C:viral capsid"/>
    <property type="evidence" value="ECO:0007669"/>
    <property type="project" value="InterPro"/>
</dbReference>
<dbReference type="Proteomes" id="UP001059127">
    <property type="component" value="Segment"/>
</dbReference>
<feature type="region of interest" description="Disordered" evidence="1">
    <location>
        <begin position="164"/>
        <end position="194"/>
    </location>
</feature>
<accession>A0A9E7QY43</accession>
<sequence>MEVVPIEYLWQYNPVTGRVAGAHQNYGERINILHANRHLFNRMQTVQKEQNKIASARGLATLTGGSFVHFVPSAYDAVEEDQECERSQSLEGSGEPDQVDNLRTLALAAEEARVRANPLLTTQKFVQEFPPVVYEHPFSGDSFPLEFNPLYSPQGNEFTSKNLGGGSLQLTGPHPKLSGGFVALRGQAPKLGKT</sequence>
<organism evidence="2">
    <name type="scientific">Siadenovirus sp</name>
    <dbReference type="NCBI Taxonomy" id="2671519"/>
    <lineage>
        <taxon>Viruses</taxon>
        <taxon>Varidnaviria</taxon>
        <taxon>Bamfordvirae</taxon>
        <taxon>Preplasmiviricota</taxon>
        <taxon>Polisuviricotina</taxon>
        <taxon>Pharingeaviricetes</taxon>
        <taxon>Rowavirales</taxon>
        <taxon>Adenoviridae</taxon>
        <taxon>Siadenovirus</taxon>
    </lineage>
</organism>
<evidence type="ECO:0000313" key="3">
    <source>
        <dbReference type="Proteomes" id="UP001059127"/>
    </source>
</evidence>
<evidence type="ECO:0000256" key="1">
    <source>
        <dbReference type="SAM" id="MobiDB-lite"/>
    </source>
</evidence>
<reference evidence="2" key="1">
    <citation type="journal article" date="2021" name="Eur. J. Wildl. Res.">
        <title>Increased mortality in wild tits in North Rhine-Westphalia (Germany) in 2020 with a special focus on Suttonella ornithocola and other infectious pathogens.</title>
        <authorList>
            <person name="Fischer L."/>
            <person name="Peters M."/>
            <person name="Merbach S."/>
            <person name="Eydner M."/>
            <person name="Kuczka A."/>
            <person name="Lambertz J."/>
            <person name="Kummerfeld M."/>
            <person name="Kahnt K."/>
            <person name="Weiss A."/>
            <person name="Petersen H."/>
        </authorList>
    </citation>
    <scope>NUCLEOTIDE SEQUENCE</scope>
    <source>
        <strain evidence="2">S478/20</strain>
    </source>
</reference>
<protein>
    <submittedName>
        <fullName evidence="2">PVIII</fullName>
    </submittedName>
</protein>
<evidence type="ECO:0000313" key="2">
    <source>
        <dbReference type="EMBL" id="UVZ42961.1"/>
    </source>
</evidence>
<dbReference type="GO" id="GO:0031423">
    <property type="term" value="F:hexon binding"/>
    <property type="evidence" value="ECO:0007669"/>
    <property type="project" value="InterPro"/>
</dbReference>
<keyword evidence="3" id="KW-1185">Reference proteome</keyword>
<name>A0A9E7QY43_9ADEN</name>
<dbReference type="InterPro" id="IPR000646">
    <property type="entry name" value="Adeno_PVIII"/>
</dbReference>
<proteinExistence type="predicted"/>
<reference evidence="2" key="2">
    <citation type="journal article" date="2022" name="Infect. Genet. Evol.">
        <title>The genome and phylogenetic analyses of tit siadenoviruses reveal both a novel avian host and viral species.</title>
        <authorList>
            <person name="Gellert A."/>
            <person name="Benko M."/>
            <person name="Harrach B."/>
            <person name="Peters M."/>
            <person name="Kajan G.L."/>
        </authorList>
    </citation>
    <scope>NUCLEOTIDE SEQUENCE</scope>
    <source>
        <strain evidence="2">S478/20</strain>
    </source>
</reference>